<reference evidence="1" key="1">
    <citation type="submission" date="2020-03" db="EMBL/GenBank/DDBJ databases">
        <title>A high-quality chromosome-level genome assembly of a woody plant with both climbing and erect habits, Rhamnella rubrinervis.</title>
        <authorList>
            <person name="Lu Z."/>
            <person name="Yang Y."/>
            <person name="Zhu X."/>
            <person name="Sun Y."/>
        </authorList>
    </citation>
    <scope>NUCLEOTIDE SEQUENCE</scope>
    <source>
        <strain evidence="1">BYM</strain>
        <tissue evidence="1">Leaf</tissue>
    </source>
</reference>
<comment type="caution">
    <text evidence="1">The sequence shown here is derived from an EMBL/GenBank/DDBJ whole genome shotgun (WGS) entry which is preliminary data.</text>
</comment>
<proteinExistence type="predicted"/>
<dbReference type="AlphaFoldDB" id="A0A8K0H031"/>
<accession>A0A8K0H031</accession>
<gene>
    <name evidence="1" type="ORF">FNV43_RR12919</name>
</gene>
<dbReference type="EMBL" id="VOIH02000006">
    <property type="protein sequence ID" value="KAF3443237.1"/>
    <property type="molecule type" value="Genomic_DNA"/>
</dbReference>
<evidence type="ECO:0000313" key="2">
    <source>
        <dbReference type="Proteomes" id="UP000796880"/>
    </source>
</evidence>
<protein>
    <submittedName>
        <fullName evidence="1">Uncharacterized protein</fullName>
    </submittedName>
</protein>
<evidence type="ECO:0000313" key="1">
    <source>
        <dbReference type="EMBL" id="KAF3443237.1"/>
    </source>
</evidence>
<sequence>MAIGKRVGLDDDAQGWTLRLRPTPRRTHPLRPLTDFECRRGYLREFLLTISGRGLLRFSTAAREVSSEAPRLAEQGVFGKYDVRLLVLVPRVSGSRSLFGGDPEAFHEIRGRTSAMSADPVIVTEKF</sequence>
<dbReference type="Proteomes" id="UP000796880">
    <property type="component" value="Unassembled WGS sequence"/>
</dbReference>
<organism evidence="1 2">
    <name type="scientific">Rhamnella rubrinervis</name>
    <dbReference type="NCBI Taxonomy" id="2594499"/>
    <lineage>
        <taxon>Eukaryota</taxon>
        <taxon>Viridiplantae</taxon>
        <taxon>Streptophyta</taxon>
        <taxon>Embryophyta</taxon>
        <taxon>Tracheophyta</taxon>
        <taxon>Spermatophyta</taxon>
        <taxon>Magnoliopsida</taxon>
        <taxon>eudicotyledons</taxon>
        <taxon>Gunneridae</taxon>
        <taxon>Pentapetalae</taxon>
        <taxon>rosids</taxon>
        <taxon>fabids</taxon>
        <taxon>Rosales</taxon>
        <taxon>Rhamnaceae</taxon>
        <taxon>rhamnoid group</taxon>
        <taxon>Rhamneae</taxon>
        <taxon>Rhamnella</taxon>
    </lineage>
</organism>
<keyword evidence="2" id="KW-1185">Reference proteome</keyword>
<name>A0A8K0H031_9ROSA</name>